<dbReference type="Pfam" id="PF07372">
    <property type="entry name" value="DUF1491"/>
    <property type="match status" value="1"/>
</dbReference>
<evidence type="ECO:0000313" key="2">
    <source>
        <dbReference type="Proteomes" id="UP000284202"/>
    </source>
</evidence>
<comment type="caution">
    <text evidence="1">The sequence shown here is derived from an EMBL/GenBank/DDBJ whole genome shotgun (WGS) entry which is preliminary data.</text>
</comment>
<protein>
    <submittedName>
        <fullName evidence="1">DUF1491 family protein</fullName>
    </submittedName>
</protein>
<dbReference type="InterPro" id="IPR009964">
    <property type="entry name" value="DUF1491"/>
</dbReference>
<dbReference type="Gene3D" id="3.40.1530.20">
    <property type="entry name" value="Protein of unknown function (DUF1491)"/>
    <property type="match status" value="1"/>
</dbReference>
<sequence length="111" mass="12318">MAEPRLATGIWVSAYLARLGQANIPAYVLVHGDDTAGAVLVKCARLDGTAQLYAREWDFETDIRSWNRIADGSEADVDDAIRRQRGFDPDLWVIEIESRDGRALLDEEGLG</sequence>
<organism evidence="1 2">
    <name type="scientific">Paracoccus onubensis</name>
    <dbReference type="NCBI Taxonomy" id="1675788"/>
    <lineage>
        <taxon>Bacteria</taxon>
        <taxon>Pseudomonadati</taxon>
        <taxon>Pseudomonadota</taxon>
        <taxon>Alphaproteobacteria</taxon>
        <taxon>Rhodobacterales</taxon>
        <taxon>Paracoccaceae</taxon>
        <taxon>Paracoccus</taxon>
    </lineage>
</organism>
<dbReference type="Proteomes" id="UP000284202">
    <property type="component" value="Unassembled WGS sequence"/>
</dbReference>
<proteinExistence type="predicted"/>
<keyword evidence="2" id="KW-1185">Reference proteome</keyword>
<accession>A0A418SPM7</accession>
<gene>
    <name evidence="1" type="ORF">D3P04_17755</name>
</gene>
<dbReference type="AlphaFoldDB" id="A0A418SPM7"/>
<reference evidence="2" key="1">
    <citation type="submission" date="2018-09" db="EMBL/GenBank/DDBJ databases">
        <title>Acidovorax cavernicola nov. sp. isolated from Gruta de las Maravillas (Aracena, Spain).</title>
        <authorList>
            <person name="Jurado V."/>
            <person name="Gutierrez-Patricio S."/>
            <person name="Gonzalez-Pimentel J.L."/>
            <person name="Miller A.Z."/>
            <person name="Laiz L."/>
            <person name="Saiz-Jimenez C."/>
        </authorList>
    </citation>
    <scope>NUCLEOTIDE SEQUENCE [LARGE SCALE GENOMIC DNA]</scope>
    <source>
        <strain evidence="2">1011MAR3C25</strain>
    </source>
</reference>
<dbReference type="RefSeq" id="WP_119751209.1">
    <property type="nucleotide sequence ID" value="NZ_QZCG01000013.1"/>
</dbReference>
<name>A0A418SPM7_9RHOB</name>
<evidence type="ECO:0000313" key="1">
    <source>
        <dbReference type="EMBL" id="RJE82888.1"/>
    </source>
</evidence>
<dbReference type="EMBL" id="QZCG01000013">
    <property type="protein sequence ID" value="RJE82888.1"/>
    <property type="molecule type" value="Genomic_DNA"/>
</dbReference>
<dbReference type="OrthoDB" id="9809136at2"/>